<comment type="subcellular location">
    <subcellularLocation>
        <location evidence="10">Cell membrane</location>
        <topology evidence="10">Peripheral membrane protein</topology>
    </subcellularLocation>
    <subcellularLocation>
        <location evidence="2">Endomembrane system</location>
        <topology evidence="2">Peripheral membrane protein</topology>
    </subcellularLocation>
</comment>
<evidence type="ECO:0000256" key="5">
    <source>
        <dbReference type="ARBA" id="ARBA00022781"/>
    </source>
</evidence>
<dbReference type="GO" id="GO:0005886">
    <property type="term" value="C:plasma membrane"/>
    <property type="evidence" value="ECO:0007669"/>
    <property type="project" value="UniProtKB-SubCell"/>
</dbReference>
<organism evidence="12 13">
    <name type="scientific">Candidatus Liberibacter africanus PTSAPSY</name>
    <dbReference type="NCBI Taxonomy" id="1277257"/>
    <lineage>
        <taxon>Bacteria</taxon>
        <taxon>Pseudomonadati</taxon>
        <taxon>Pseudomonadota</taxon>
        <taxon>Alphaproteobacteria</taxon>
        <taxon>Hyphomicrobiales</taxon>
        <taxon>Rhizobiaceae</taxon>
        <taxon>Liberibacter</taxon>
    </lineage>
</organism>
<dbReference type="InterPro" id="IPR001469">
    <property type="entry name" value="ATP_synth_F1_dsu/esu"/>
</dbReference>
<keyword evidence="5 10" id="KW-0375">Hydrogen ion transport</keyword>
<dbReference type="PATRIC" id="fig|1277257.4.peg.715"/>
<dbReference type="Proteomes" id="UP000035503">
    <property type="component" value="Chromosome"/>
</dbReference>
<keyword evidence="8 10" id="KW-0139">CF(1)</keyword>
<evidence type="ECO:0000256" key="6">
    <source>
        <dbReference type="ARBA" id="ARBA00023065"/>
    </source>
</evidence>
<evidence type="ECO:0000256" key="2">
    <source>
        <dbReference type="ARBA" id="ARBA00004184"/>
    </source>
</evidence>
<dbReference type="Pfam" id="PF02823">
    <property type="entry name" value="ATP-synt_DE_N"/>
    <property type="match status" value="1"/>
</dbReference>
<keyword evidence="13" id="KW-1185">Reference proteome</keyword>
<dbReference type="GO" id="GO:0012505">
    <property type="term" value="C:endomembrane system"/>
    <property type="evidence" value="ECO:0007669"/>
    <property type="project" value="UniProtKB-SubCell"/>
</dbReference>
<reference evidence="12 13" key="1">
    <citation type="journal article" date="2015" name="Genome Announc.">
        <title>Complete Genome Sequence of 'Candidatus Liberibacter africanus,' a Bacterium Associated with Citrus Huanglongbing.</title>
        <authorList>
            <person name="Lin H."/>
            <person name="Pietersen G."/>
            <person name="Han C."/>
            <person name="Read D.A."/>
            <person name="Lou B."/>
            <person name="Gupta G."/>
            <person name="Civerolo E.L."/>
        </authorList>
    </citation>
    <scope>NUCLEOTIDE SEQUENCE [LARGE SCALE GENOMIC DNA]</scope>
    <source>
        <strain evidence="12 13">PTSAPSY</strain>
    </source>
</reference>
<dbReference type="HAMAP" id="MF_00530">
    <property type="entry name" value="ATP_synth_epsil_bac"/>
    <property type="match status" value="1"/>
</dbReference>
<dbReference type="STRING" id="1277257.G293_03325"/>
<evidence type="ECO:0000259" key="11">
    <source>
        <dbReference type="Pfam" id="PF02823"/>
    </source>
</evidence>
<evidence type="ECO:0000256" key="3">
    <source>
        <dbReference type="ARBA" id="ARBA00005712"/>
    </source>
</evidence>
<dbReference type="InterPro" id="IPR020546">
    <property type="entry name" value="ATP_synth_F1_dsu/esu_N"/>
</dbReference>
<dbReference type="OrthoDB" id="9799969at2"/>
<keyword evidence="9 10" id="KW-0066">ATP synthesis</keyword>
<evidence type="ECO:0000313" key="12">
    <source>
        <dbReference type="EMBL" id="AKK20293.1"/>
    </source>
</evidence>
<keyword evidence="10" id="KW-1003">Cell membrane</keyword>
<dbReference type="Gene3D" id="2.60.15.10">
    <property type="entry name" value="F0F1 ATP synthase delta/epsilon subunit, N-terminal"/>
    <property type="match status" value="1"/>
</dbReference>
<evidence type="ECO:0000256" key="1">
    <source>
        <dbReference type="ARBA" id="ARBA00003543"/>
    </source>
</evidence>
<dbReference type="GO" id="GO:0045259">
    <property type="term" value="C:proton-transporting ATP synthase complex"/>
    <property type="evidence" value="ECO:0007669"/>
    <property type="project" value="UniProtKB-KW"/>
</dbReference>
<dbReference type="EMBL" id="CP004021">
    <property type="protein sequence ID" value="AKK20293.1"/>
    <property type="molecule type" value="Genomic_DNA"/>
</dbReference>
<dbReference type="KEGG" id="lau:G293_03325"/>
<keyword evidence="7 10" id="KW-0472">Membrane</keyword>
<comment type="function">
    <text evidence="1 10">Produces ATP from ADP in the presence of a proton gradient across the membrane.</text>
</comment>
<evidence type="ECO:0000256" key="10">
    <source>
        <dbReference type="HAMAP-Rule" id="MF_00530"/>
    </source>
</evidence>
<evidence type="ECO:0000256" key="4">
    <source>
        <dbReference type="ARBA" id="ARBA00022448"/>
    </source>
</evidence>
<evidence type="ECO:0000256" key="7">
    <source>
        <dbReference type="ARBA" id="ARBA00023136"/>
    </source>
</evidence>
<proteinExistence type="inferred from homology"/>
<gene>
    <name evidence="10" type="primary">atpC</name>
    <name evidence="12" type="ORF">G293_03325</name>
</gene>
<sequence length="134" mass="14740">MSLNALHFELASPEKCFFSGEVESVILPAESGEMTVFVNHDSVLTTIKPGIITVGLSFEDVHRYVVLGGVCGIVSSRCTVLSETILLIDGSCLTILEGRIDEVRSSLDNIYDVDQRSQMEQFLTDLSYLHGKLQ</sequence>
<keyword evidence="4 10" id="KW-0813">Transport</keyword>
<dbReference type="RefSeq" id="WP_047264298.1">
    <property type="nucleotide sequence ID" value="NZ_CP004021.1"/>
</dbReference>
<comment type="similarity">
    <text evidence="3 10">Belongs to the ATPase epsilon chain family.</text>
</comment>
<comment type="subunit">
    <text evidence="10">F-type ATPases have 2 components, CF(1) - the catalytic core - and CF(0) - the membrane proton channel. CF(1) has five subunits: alpha(3), beta(3), gamma(1), delta(1), epsilon(1). CF(0) has three main subunits: a, b and c.</text>
</comment>
<dbReference type="GO" id="GO:0005524">
    <property type="term" value="F:ATP binding"/>
    <property type="evidence" value="ECO:0007669"/>
    <property type="project" value="UniProtKB-UniRule"/>
</dbReference>
<dbReference type="PANTHER" id="PTHR13822:SF10">
    <property type="entry name" value="ATP SYNTHASE EPSILON CHAIN, CHLOROPLASTIC"/>
    <property type="match status" value="1"/>
</dbReference>
<name>A0A0G3I6Y1_LIBAF</name>
<dbReference type="SUPFAM" id="SSF51344">
    <property type="entry name" value="Epsilon subunit of F1F0-ATP synthase N-terminal domain"/>
    <property type="match status" value="1"/>
</dbReference>
<protein>
    <recommendedName>
        <fullName evidence="10">ATP synthase epsilon chain</fullName>
    </recommendedName>
    <alternativeName>
        <fullName evidence="10">ATP synthase F1 sector epsilon subunit</fullName>
    </alternativeName>
    <alternativeName>
        <fullName evidence="10">F-ATPase epsilon subunit</fullName>
    </alternativeName>
</protein>
<dbReference type="PANTHER" id="PTHR13822">
    <property type="entry name" value="ATP SYNTHASE DELTA/EPSILON CHAIN"/>
    <property type="match status" value="1"/>
</dbReference>
<dbReference type="GO" id="GO:0046933">
    <property type="term" value="F:proton-transporting ATP synthase activity, rotational mechanism"/>
    <property type="evidence" value="ECO:0007669"/>
    <property type="project" value="UniProtKB-UniRule"/>
</dbReference>
<evidence type="ECO:0000256" key="9">
    <source>
        <dbReference type="ARBA" id="ARBA00023310"/>
    </source>
</evidence>
<feature type="domain" description="ATP synthase F1 complex delta/epsilon subunit N-terminal" evidence="11">
    <location>
        <begin position="6"/>
        <end position="84"/>
    </location>
</feature>
<dbReference type="AlphaFoldDB" id="A0A0G3I6Y1"/>
<keyword evidence="6 10" id="KW-0406">Ion transport</keyword>
<accession>A0A0G3I6Y1</accession>
<evidence type="ECO:0000256" key="8">
    <source>
        <dbReference type="ARBA" id="ARBA00023196"/>
    </source>
</evidence>
<evidence type="ECO:0000313" key="13">
    <source>
        <dbReference type="Proteomes" id="UP000035503"/>
    </source>
</evidence>
<dbReference type="CDD" id="cd12152">
    <property type="entry name" value="F1-ATPase_delta"/>
    <property type="match status" value="1"/>
</dbReference>
<dbReference type="InterPro" id="IPR036771">
    <property type="entry name" value="ATPsynth_dsu/esu_N"/>
</dbReference>